<feature type="region of interest" description="Disordered" evidence="1">
    <location>
        <begin position="234"/>
        <end position="262"/>
    </location>
</feature>
<dbReference type="CDD" id="cd02989">
    <property type="entry name" value="Phd_like_TxnDC9"/>
    <property type="match status" value="1"/>
</dbReference>
<proteinExistence type="predicted"/>
<gene>
    <name evidence="2" type="primary">ga22421</name>
    <name evidence="2" type="ORF">PR202_ga22421</name>
</gene>
<dbReference type="Gene3D" id="3.40.30.10">
    <property type="entry name" value="Glutaredoxin"/>
    <property type="match status" value="1"/>
</dbReference>
<dbReference type="AlphaFoldDB" id="A0AAV5D335"/>
<evidence type="ECO:0000256" key="1">
    <source>
        <dbReference type="SAM" id="MobiDB-lite"/>
    </source>
</evidence>
<name>A0AAV5D335_ELECO</name>
<keyword evidence="3" id="KW-1185">Reference proteome</keyword>
<reference evidence="2" key="2">
    <citation type="submission" date="2021-12" db="EMBL/GenBank/DDBJ databases">
        <title>Resequencing data analysis of finger millet.</title>
        <authorList>
            <person name="Hatakeyama M."/>
            <person name="Aluri S."/>
            <person name="Balachadran M.T."/>
            <person name="Sivarajan S.R."/>
            <person name="Poveda L."/>
            <person name="Shimizu-Inatsugi R."/>
            <person name="Schlapbach R."/>
            <person name="Sreeman S.M."/>
            <person name="Shimizu K.K."/>
        </authorList>
    </citation>
    <scope>NUCLEOTIDE SEQUENCE</scope>
</reference>
<reference evidence="2" key="1">
    <citation type="journal article" date="2018" name="DNA Res.">
        <title>Multiple hybrid de novo genome assembly of finger millet, an orphan allotetraploid crop.</title>
        <authorList>
            <person name="Hatakeyama M."/>
            <person name="Aluri S."/>
            <person name="Balachadran M.T."/>
            <person name="Sivarajan S.R."/>
            <person name="Patrignani A."/>
            <person name="Gruter S."/>
            <person name="Poveda L."/>
            <person name="Shimizu-Inatsugi R."/>
            <person name="Baeten J."/>
            <person name="Francoijs K.J."/>
            <person name="Nataraja K.N."/>
            <person name="Reddy Y.A.N."/>
            <person name="Phadnis S."/>
            <person name="Ravikumar R.L."/>
            <person name="Schlapbach R."/>
            <person name="Sreeman S.M."/>
            <person name="Shimizu K.K."/>
        </authorList>
    </citation>
    <scope>NUCLEOTIDE SEQUENCE</scope>
</reference>
<protein>
    <recommendedName>
        <fullName evidence="4">Thioredoxin domain-containing protein</fullName>
    </recommendedName>
</protein>
<feature type="compositionally biased region" description="Polar residues" evidence="1">
    <location>
        <begin position="253"/>
        <end position="262"/>
    </location>
</feature>
<dbReference type="EMBL" id="BQKI01000011">
    <property type="protein sequence ID" value="GJN04846.1"/>
    <property type="molecule type" value="Genomic_DNA"/>
</dbReference>
<evidence type="ECO:0000313" key="2">
    <source>
        <dbReference type="EMBL" id="GJN04846.1"/>
    </source>
</evidence>
<dbReference type="InterPro" id="IPR036249">
    <property type="entry name" value="Thioredoxin-like_sf"/>
</dbReference>
<evidence type="ECO:0000313" key="3">
    <source>
        <dbReference type="Proteomes" id="UP001054889"/>
    </source>
</evidence>
<organism evidence="2 3">
    <name type="scientific">Eleusine coracana subsp. coracana</name>
    <dbReference type="NCBI Taxonomy" id="191504"/>
    <lineage>
        <taxon>Eukaryota</taxon>
        <taxon>Viridiplantae</taxon>
        <taxon>Streptophyta</taxon>
        <taxon>Embryophyta</taxon>
        <taxon>Tracheophyta</taxon>
        <taxon>Spermatophyta</taxon>
        <taxon>Magnoliopsida</taxon>
        <taxon>Liliopsida</taxon>
        <taxon>Poales</taxon>
        <taxon>Poaceae</taxon>
        <taxon>PACMAD clade</taxon>
        <taxon>Chloridoideae</taxon>
        <taxon>Cynodonteae</taxon>
        <taxon>Eleusininae</taxon>
        <taxon>Eleusine</taxon>
    </lineage>
</organism>
<dbReference type="SUPFAM" id="SSF52833">
    <property type="entry name" value="Thioredoxin-like"/>
    <property type="match status" value="1"/>
</dbReference>
<dbReference type="PANTHER" id="PTHR21148">
    <property type="entry name" value="THIOREDOXIN DOMAIN-CONTAINING PROTEIN 9"/>
    <property type="match status" value="1"/>
</dbReference>
<comment type="caution">
    <text evidence="2">The sequence shown here is derived from an EMBL/GenBank/DDBJ whole genome shotgun (WGS) entry which is preliminary data.</text>
</comment>
<evidence type="ECO:0008006" key="4">
    <source>
        <dbReference type="Google" id="ProtNLM"/>
    </source>
</evidence>
<dbReference type="Proteomes" id="UP001054889">
    <property type="component" value="Unassembled WGS sequence"/>
</dbReference>
<sequence length="262" mass="29262">MDPDAVKSTLSNLAFGNVIAAAARNYQKVTHPSSSLSNVPVPPCAVGSSRYFPELSDVEILANEKAQAASANHDEVDLDELMDDPELEKLHAERIAALKKEAEKREVLKRQGHGEYREITEGDFLGEVTGSEKVICHFYHREFYRCKIMDKHLKALAPVYVGTKFIKLDAEQLAAECPVLCCQTGNQNIALRYIVQGIAVDRLVGFQDLGNKDDFSTRTLENILKIKGIIDEKKKDDDEDDEGDTSKNRRIRSSTFQDSDSD</sequence>
<accession>A0AAV5D335</accession>